<organism evidence="1 2">
    <name type="scientific">Sphingopyxis italica</name>
    <dbReference type="NCBI Taxonomy" id="1129133"/>
    <lineage>
        <taxon>Bacteria</taxon>
        <taxon>Pseudomonadati</taxon>
        <taxon>Pseudomonadota</taxon>
        <taxon>Alphaproteobacteria</taxon>
        <taxon>Sphingomonadales</taxon>
        <taxon>Sphingomonadaceae</taxon>
        <taxon>Sphingopyxis</taxon>
    </lineage>
</organism>
<reference evidence="1 2" key="1">
    <citation type="submission" date="2020-03" db="EMBL/GenBank/DDBJ databases">
        <title>Genomic Encyclopedia of Type Strains, Phase IV (KMG-IV): sequencing the most valuable type-strain genomes for metagenomic binning, comparative biology and taxonomic classification.</title>
        <authorList>
            <person name="Goeker M."/>
        </authorList>
    </citation>
    <scope>NUCLEOTIDE SEQUENCE [LARGE SCALE GENOMIC DNA]</scope>
    <source>
        <strain evidence="1 2">DSM 25229</strain>
    </source>
</reference>
<dbReference type="EMBL" id="JAATIT010000002">
    <property type="protein sequence ID" value="NJB89489.1"/>
    <property type="molecule type" value="Genomic_DNA"/>
</dbReference>
<evidence type="ECO:0000313" key="1">
    <source>
        <dbReference type="EMBL" id="NJB89489.1"/>
    </source>
</evidence>
<dbReference type="RefSeq" id="WP_167920975.1">
    <property type="nucleotide sequence ID" value="NZ_JAATIT010000002.1"/>
</dbReference>
<name>A0A7X5XR96_9SPHN</name>
<dbReference type="Proteomes" id="UP000535078">
    <property type="component" value="Unassembled WGS sequence"/>
</dbReference>
<gene>
    <name evidence="1" type="ORF">GGR90_001664</name>
</gene>
<sequence length="168" mass="18595">MANNDHGKSTIIRSLVSQAIGRKIGLHKKARRNMVTTAGRHVDAFIFGRSYQEVEKGKWRSVVAALDGNDPGWRERELIIFPSHVGVDDIADILEMLNAAHSAGFDAIAAPVVYSDDEGNNRAELAPALALPWNGRWTIPNTWQEDPTGQLWGLGNDLWSWISRALTP</sequence>
<protein>
    <submittedName>
        <fullName evidence="1">Uncharacterized protein</fullName>
    </submittedName>
</protein>
<evidence type="ECO:0000313" key="2">
    <source>
        <dbReference type="Proteomes" id="UP000535078"/>
    </source>
</evidence>
<accession>A0A7X5XR96</accession>
<dbReference type="AlphaFoldDB" id="A0A7X5XR96"/>
<comment type="caution">
    <text evidence="1">The sequence shown here is derived from an EMBL/GenBank/DDBJ whole genome shotgun (WGS) entry which is preliminary data.</text>
</comment>
<proteinExistence type="predicted"/>
<keyword evidence="2" id="KW-1185">Reference proteome</keyword>